<protein>
    <submittedName>
        <fullName evidence="2">Uncharacterized protein</fullName>
    </submittedName>
</protein>
<dbReference type="Proteomes" id="UP000887565">
    <property type="component" value="Unplaced"/>
</dbReference>
<dbReference type="AlphaFoldDB" id="A0A915HE81"/>
<accession>A0A915HE81</accession>
<sequence>IYYFPCLTSWGNLEFQHNKYLFPADFAQRLDQHRLNWLSSIDYSRDSAIMSEGSSEKVVIVQMIAVEDQPLSFGENPGLINLIEE</sequence>
<name>A0A915HE81_ROMCU</name>
<evidence type="ECO:0000313" key="2">
    <source>
        <dbReference type="WBParaSite" id="nRc.2.0.1.t00362-RA"/>
    </source>
</evidence>
<dbReference type="WBParaSite" id="nRc.2.0.1.t00362-RA">
    <property type="protein sequence ID" value="nRc.2.0.1.t00362-RA"/>
    <property type="gene ID" value="nRc.2.0.1.g00362"/>
</dbReference>
<evidence type="ECO:0000313" key="1">
    <source>
        <dbReference type="Proteomes" id="UP000887565"/>
    </source>
</evidence>
<organism evidence="1 2">
    <name type="scientific">Romanomermis culicivorax</name>
    <name type="common">Nematode worm</name>
    <dbReference type="NCBI Taxonomy" id="13658"/>
    <lineage>
        <taxon>Eukaryota</taxon>
        <taxon>Metazoa</taxon>
        <taxon>Ecdysozoa</taxon>
        <taxon>Nematoda</taxon>
        <taxon>Enoplea</taxon>
        <taxon>Dorylaimia</taxon>
        <taxon>Mermithida</taxon>
        <taxon>Mermithoidea</taxon>
        <taxon>Mermithidae</taxon>
        <taxon>Romanomermis</taxon>
    </lineage>
</organism>
<proteinExistence type="predicted"/>
<reference evidence="2" key="1">
    <citation type="submission" date="2022-11" db="UniProtKB">
        <authorList>
            <consortium name="WormBaseParasite"/>
        </authorList>
    </citation>
    <scope>IDENTIFICATION</scope>
</reference>
<keyword evidence="1" id="KW-1185">Reference proteome</keyword>